<accession>A0A8K0CH59</accession>
<comment type="caution">
    <text evidence="1">The sequence shown here is derived from an EMBL/GenBank/DDBJ whole genome shotgun (WGS) entry which is preliminary data.</text>
</comment>
<evidence type="ECO:0000313" key="2">
    <source>
        <dbReference type="Proteomes" id="UP000801492"/>
    </source>
</evidence>
<evidence type="ECO:0000313" key="1">
    <source>
        <dbReference type="EMBL" id="KAF2885576.1"/>
    </source>
</evidence>
<dbReference type="AlphaFoldDB" id="A0A8K0CH59"/>
<organism evidence="1 2">
    <name type="scientific">Ignelater luminosus</name>
    <name type="common">Cucubano</name>
    <name type="synonym">Pyrophorus luminosus</name>
    <dbReference type="NCBI Taxonomy" id="2038154"/>
    <lineage>
        <taxon>Eukaryota</taxon>
        <taxon>Metazoa</taxon>
        <taxon>Ecdysozoa</taxon>
        <taxon>Arthropoda</taxon>
        <taxon>Hexapoda</taxon>
        <taxon>Insecta</taxon>
        <taxon>Pterygota</taxon>
        <taxon>Neoptera</taxon>
        <taxon>Endopterygota</taxon>
        <taxon>Coleoptera</taxon>
        <taxon>Polyphaga</taxon>
        <taxon>Elateriformia</taxon>
        <taxon>Elateroidea</taxon>
        <taxon>Elateridae</taxon>
        <taxon>Agrypninae</taxon>
        <taxon>Pyrophorini</taxon>
        <taxon>Ignelater</taxon>
    </lineage>
</organism>
<reference evidence="1" key="1">
    <citation type="submission" date="2019-08" db="EMBL/GenBank/DDBJ databases">
        <title>The genome of the North American firefly Photinus pyralis.</title>
        <authorList>
            <consortium name="Photinus pyralis genome working group"/>
            <person name="Fallon T.R."/>
            <person name="Sander Lower S.E."/>
            <person name="Weng J.-K."/>
        </authorList>
    </citation>
    <scope>NUCLEOTIDE SEQUENCE</scope>
    <source>
        <strain evidence="1">TRF0915ILg1</strain>
        <tissue evidence="1">Whole body</tissue>
    </source>
</reference>
<dbReference type="Proteomes" id="UP000801492">
    <property type="component" value="Unassembled WGS sequence"/>
</dbReference>
<keyword evidence="2" id="KW-1185">Reference proteome</keyword>
<sequence>MTKAFTNSNLDIHFSDVDDRRVGMGRGGRCKSLQHATRKLPERMGRHGPELWWPRKTDNWRGHKCEVDPMGRELTRGKRRQNRREQYAIRYGNVKQGKYPDVC</sequence>
<name>A0A8K0CH59_IGNLU</name>
<protein>
    <submittedName>
        <fullName evidence="1">Uncharacterized protein</fullName>
    </submittedName>
</protein>
<gene>
    <name evidence="1" type="ORF">ILUMI_20599</name>
</gene>
<dbReference type="EMBL" id="VTPC01089884">
    <property type="protein sequence ID" value="KAF2885576.1"/>
    <property type="molecule type" value="Genomic_DNA"/>
</dbReference>
<proteinExistence type="predicted"/>